<dbReference type="Proteomes" id="UP000028990">
    <property type="component" value="Unassembled WGS sequence"/>
</dbReference>
<feature type="domain" description="BTB" evidence="3">
    <location>
        <begin position="30"/>
        <end position="95"/>
    </location>
</feature>
<dbReference type="GO" id="GO:0005794">
    <property type="term" value="C:Golgi apparatus"/>
    <property type="evidence" value="ECO:0007669"/>
    <property type="project" value="TreeGrafter"/>
</dbReference>
<dbReference type="PANTHER" id="PTHR12788">
    <property type="entry name" value="PROTEIN-TYROSINE SULFOTRANSFERASE 2"/>
    <property type="match status" value="1"/>
</dbReference>
<comment type="function">
    <text evidence="2">Catalyzes the O-sulfation of tyrosine residues within acidic motifs of polypeptides, using 3'-phosphoadenylyl sulfate (PAPS) as cosubstrate.</text>
</comment>
<gene>
    <name evidence="4" type="ORF">H920_05701</name>
</gene>
<evidence type="ECO:0000256" key="1">
    <source>
        <dbReference type="ARBA" id="ARBA00022679"/>
    </source>
</evidence>
<dbReference type="InterPro" id="IPR011333">
    <property type="entry name" value="SKP1/BTB/POZ_sf"/>
</dbReference>
<dbReference type="InterPro" id="IPR026634">
    <property type="entry name" value="TPST-like"/>
</dbReference>
<evidence type="ECO:0000256" key="2">
    <source>
        <dbReference type="RuleBase" id="RU365018"/>
    </source>
</evidence>
<organism evidence="4 5">
    <name type="scientific">Fukomys damarensis</name>
    <name type="common">Damaraland mole rat</name>
    <name type="synonym">Cryptomys damarensis</name>
    <dbReference type="NCBI Taxonomy" id="885580"/>
    <lineage>
        <taxon>Eukaryota</taxon>
        <taxon>Metazoa</taxon>
        <taxon>Chordata</taxon>
        <taxon>Craniata</taxon>
        <taxon>Vertebrata</taxon>
        <taxon>Euteleostomi</taxon>
        <taxon>Mammalia</taxon>
        <taxon>Eutheria</taxon>
        <taxon>Euarchontoglires</taxon>
        <taxon>Glires</taxon>
        <taxon>Rodentia</taxon>
        <taxon>Hystricomorpha</taxon>
        <taxon>Bathyergidae</taxon>
        <taxon>Fukomys</taxon>
    </lineage>
</organism>
<dbReference type="GO" id="GO:0008476">
    <property type="term" value="F:protein-tyrosine sulfotransferase activity"/>
    <property type="evidence" value="ECO:0007669"/>
    <property type="project" value="UniProtKB-EC"/>
</dbReference>
<dbReference type="Pfam" id="PF00651">
    <property type="entry name" value="BTB"/>
    <property type="match status" value="1"/>
</dbReference>
<name>A0A091DS43_FUKDA</name>
<dbReference type="EC" id="2.8.2.20" evidence="2"/>
<reference evidence="4 5" key="1">
    <citation type="submission" date="2013-11" db="EMBL/GenBank/DDBJ databases">
        <title>The Damaraland mole rat (Fukomys damarensis) genome and evolution of African mole rats.</title>
        <authorList>
            <person name="Gladyshev V.N."/>
            <person name="Fang X."/>
        </authorList>
    </citation>
    <scope>NUCLEOTIDE SEQUENCE [LARGE SCALE GENOMIC DNA]</scope>
    <source>
        <tissue evidence="4">Liver</tissue>
    </source>
</reference>
<comment type="similarity">
    <text evidence="2">Belongs to the protein sulfotransferase family.</text>
</comment>
<sequence>MAQTLQIEIPNFSNCILECLNEQGLQCLYCDVSVVVQGHAFKAHPAVLATSSSSYFRDLINSSRSTVVDLPAAVQPQSFQQILTFCYAGRLSTNMGDELASCRSRKSWKKALSSSLRVERSTDQVIKPINVGALSKWVGEIPPDVLQDMAVIAPMLAKLGYDPYANPPNYGKPDPQILENTRRVYKGEFQLPDFLKDKAQDQHPYLLQLQMKVGLLRHGQGSPGPGCHCVFRMEKSLAGIQGLWCSPSFRAAGLLLVGPLPGCLAPSRKGALVAQGETAASSARGSFWDRCSRLRAVAVCTVTNSRLSPASVTCQCLHAEPMWHPPVSRPLRDLLPGDLL</sequence>
<comment type="catalytic activity">
    <reaction evidence="2">
        <text>L-tyrosyl-[protein] + 3'-phosphoadenylyl sulfate = O-sulfo-L-tyrosine-[protein] + adenosine 3',5'-bisphosphate + H(+)</text>
        <dbReference type="Rhea" id="RHEA:16801"/>
        <dbReference type="Rhea" id="RHEA-COMP:10136"/>
        <dbReference type="Rhea" id="RHEA-COMP:11688"/>
        <dbReference type="ChEBI" id="CHEBI:15378"/>
        <dbReference type="ChEBI" id="CHEBI:46858"/>
        <dbReference type="ChEBI" id="CHEBI:58339"/>
        <dbReference type="ChEBI" id="CHEBI:58343"/>
        <dbReference type="ChEBI" id="CHEBI:65286"/>
        <dbReference type="EC" id="2.8.2.20"/>
    </reaction>
</comment>
<protein>
    <recommendedName>
        <fullName evidence="2">Protein-tyrosine sulfotransferase</fullName>
        <ecNumber evidence="2">2.8.2.20</ecNumber>
    </recommendedName>
</protein>
<accession>A0A091DS43</accession>
<dbReference type="Gene3D" id="3.30.710.10">
    <property type="entry name" value="Potassium Channel Kv1.1, Chain A"/>
    <property type="match status" value="1"/>
</dbReference>
<dbReference type="PROSITE" id="PS50097">
    <property type="entry name" value="BTB"/>
    <property type="match status" value="1"/>
</dbReference>
<evidence type="ECO:0000313" key="4">
    <source>
        <dbReference type="EMBL" id="KFO33085.1"/>
    </source>
</evidence>
<evidence type="ECO:0000259" key="3">
    <source>
        <dbReference type="PROSITE" id="PS50097"/>
    </source>
</evidence>
<proteinExistence type="inferred from homology"/>
<dbReference type="SMART" id="SM00225">
    <property type="entry name" value="BTB"/>
    <property type="match status" value="1"/>
</dbReference>
<dbReference type="EMBL" id="KN122106">
    <property type="protein sequence ID" value="KFO33085.1"/>
    <property type="molecule type" value="Genomic_DNA"/>
</dbReference>
<dbReference type="PANTHER" id="PTHR12788:SF4">
    <property type="entry name" value="PROTEIN-TYROSINE SULFOTRANSFERASE 1"/>
    <property type="match status" value="1"/>
</dbReference>
<dbReference type="SUPFAM" id="SSF54695">
    <property type="entry name" value="POZ domain"/>
    <property type="match status" value="1"/>
</dbReference>
<dbReference type="AlphaFoldDB" id="A0A091DS43"/>
<keyword evidence="5" id="KW-1185">Reference proteome</keyword>
<evidence type="ECO:0000313" key="5">
    <source>
        <dbReference type="Proteomes" id="UP000028990"/>
    </source>
</evidence>
<dbReference type="InterPro" id="IPR000210">
    <property type="entry name" value="BTB/POZ_dom"/>
</dbReference>
<keyword evidence="1 2" id="KW-0808">Transferase</keyword>